<evidence type="ECO:0000259" key="1">
    <source>
        <dbReference type="Pfam" id="PF00144"/>
    </source>
</evidence>
<dbReference type="RefSeq" id="WP_189129478.1">
    <property type="nucleotide sequence ID" value="NZ_BMMS01000001.1"/>
</dbReference>
<dbReference type="InterPro" id="IPR001466">
    <property type="entry name" value="Beta-lactam-related"/>
</dbReference>
<feature type="domain" description="Beta-lactamase-related" evidence="1">
    <location>
        <begin position="16"/>
        <end position="333"/>
    </location>
</feature>
<dbReference type="InterPro" id="IPR012338">
    <property type="entry name" value="Beta-lactam/transpept-like"/>
</dbReference>
<dbReference type="Proteomes" id="UP000641932">
    <property type="component" value="Unassembled WGS sequence"/>
</dbReference>
<dbReference type="AlphaFoldDB" id="A0A918DR53"/>
<protein>
    <submittedName>
        <fullName evidence="2">Serine hydrolase</fullName>
    </submittedName>
</protein>
<dbReference type="PANTHER" id="PTHR46825:SF9">
    <property type="entry name" value="BETA-LACTAMASE-RELATED DOMAIN-CONTAINING PROTEIN"/>
    <property type="match status" value="1"/>
</dbReference>
<accession>A0A918DR53</accession>
<sequence>MTGLLTEPDVRLLLEDRFASMAREHRTPGAQIAIHHRGETVTAEFGEPEHGSGLAITADDAFPIGSITKCFTATVAMILVADADIELDEPLGEHLPELVDEATRRLTLRHVLSHTGGLASGPDSDDITTVSPARYVADHVRAHNVVLPAGTGFSYSNMGYVLVGRLIEAITGMTWREATESILLRPLGITAAFIDVPAVPASGNRRRATGHSVNAALGRIRPVLQSLAPVEAPTGALALSATDLVSFGRMHTGRGLPQILEGPYAELMREDLPAAEPFGLADGWGLGLAMYQDGGNTWVGHDGNAHGTSCYLRVDPVDEWIVAFTSNSNTGHALWRDLLAELAGTMRVPVPAARSWVSRSRPVAPPMEYVGTYANGDVEYVVADDENGALTLSVDGDTPARLTLFEDLTFSMRDPESGKSVFGGRFLRDPDTGNADRVQLGGRLAQRCPSHVH</sequence>
<dbReference type="SUPFAM" id="SSF56601">
    <property type="entry name" value="beta-lactamase/transpeptidase-like"/>
    <property type="match status" value="1"/>
</dbReference>
<keyword evidence="3" id="KW-1185">Reference proteome</keyword>
<evidence type="ECO:0000313" key="2">
    <source>
        <dbReference type="EMBL" id="GGO80276.1"/>
    </source>
</evidence>
<gene>
    <name evidence="2" type="ORF">GCM10012280_01790</name>
</gene>
<dbReference type="EMBL" id="BMMS01000001">
    <property type="protein sequence ID" value="GGO80276.1"/>
    <property type="molecule type" value="Genomic_DNA"/>
</dbReference>
<proteinExistence type="predicted"/>
<dbReference type="GO" id="GO:0016787">
    <property type="term" value="F:hydrolase activity"/>
    <property type="evidence" value="ECO:0007669"/>
    <property type="project" value="UniProtKB-KW"/>
</dbReference>
<keyword evidence="2" id="KW-0378">Hydrolase</keyword>
<evidence type="ECO:0000313" key="3">
    <source>
        <dbReference type="Proteomes" id="UP000641932"/>
    </source>
</evidence>
<reference evidence="2" key="2">
    <citation type="submission" date="2020-09" db="EMBL/GenBank/DDBJ databases">
        <authorList>
            <person name="Sun Q."/>
            <person name="Zhou Y."/>
        </authorList>
    </citation>
    <scope>NUCLEOTIDE SEQUENCE</scope>
    <source>
        <strain evidence="2">CGMCC 4.7201</strain>
    </source>
</reference>
<organism evidence="2 3">
    <name type="scientific">Wenjunlia tyrosinilytica</name>
    <dbReference type="NCBI Taxonomy" id="1544741"/>
    <lineage>
        <taxon>Bacteria</taxon>
        <taxon>Bacillati</taxon>
        <taxon>Actinomycetota</taxon>
        <taxon>Actinomycetes</taxon>
        <taxon>Kitasatosporales</taxon>
        <taxon>Streptomycetaceae</taxon>
        <taxon>Wenjunlia</taxon>
    </lineage>
</organism>
<dbReference type="Pfam" id="PF00144">
    <property type="entry name" value="Beta-lactamase"/>
    <property type="match status" value="1"/>
</dbReference>
<dbReference type="PANTHER" id="PTHR46825">
    <property type="entry name" value="D-ALANYL-D-ALANINE-CARBOXYPEPTIDASE/ENDOPEPTIDASE AMPH"/>
    <property type="match status" value="1"/>
</dbReference>
<comment type="caution">
    <text evidence="2">The sequence shown here is derived from an EMBL/GenBank/DDBJ whole genome shotgun (WGS) entry which is preliminary data.</text>
</comment>
<dbReference type="InterPro" id="IPR050491">
    <property type="entry name" value="AmpC-like"/>
</dbReference>
<reference evidence="2" key="1">
    <citation type="journal article" date="2014" name="Int. J. Syst. Evol. Microbiol.">
        <title>Complete genome sequence of Corynebacterium casei LMG S-19264T (=DSM 44701T), isolated from a smear-ripened cheese.</title>
        <authorList>
            <consortium name="US DOE Joint Genome Institute (JGI-PGF)"/>
            <person name="Walter F."/>
            <person name="Albersmeier A."/>
            <person name="Kalinowski J."/>
            <person name="Ruckert C."/>
        </authorList>
    </citation>
    <scope>NUCLEOTIDE SEQUENCE</scope>
    <source>
        <strain evidence="2">CGMCC 4.7201</strain>
    </source>
</reference>
<name>A0A918DR53_9ACTN</name>
<dbReference type="Gene3D" id="3.40.710.10">
    <property type="entry name" value="DD-peptidase/beta-lactamase superfamily"/>
    <property type="match status" value="1"/>
</dbReference>